<proteinExistence type="predicted"/>
<reference evidence="4 5" key="1">
    <citation type="submission" date="2023-07" db="EMBL/GenBank/DDBJ databases">
        <title>Sorghum-associated microbial communities from plants grown in Nebraska, USA.</title>
        <authorList>
            <person name="Schachtman D."/>
        </authorList>
    </citation>
    <scope>NUCLEOTIDE SEQUENCE [LARGE SCALE GENOMIC DNA]</scope>
    <source>
        <strain evidence="4 5">BE314</strain>
    </source>
</reference>
<evidence type="ECO:0000259" key="3">
    <source>
        <dbReference type="PROSITE" id="PS51175"/>
    </source>
</evidence>
<dbReference type="Gene3D" id="2.60.120.260">
    <property type="entry name" value="Galactose-binding domain-like"/>
    <property type="match status" value="4"/>
</dbReference>
<dbReference type="Pfam" id="PF22816">
    <property type="entry name" value="CatAgl_D2"/>
    <property type="match status" value="1"/>
</dbReference>
<comment type="caution">
    <text evidence="4">The sequence shown here is derived from an EMBL/GenBank/DDBJ whole genome shotgun (WGS) entry which is preliminary data.</text>
</comment>
<evidence type="ECO:0000256" key="1">
    <source>
        <dbReference type="ARBA" id="ARBA00022729"/>
    </source>
</evidence>
<evidence type="ECO:0000313" key="5">
    <source>
        <dbReference type="Proteomes" id="UP001180453"/>
    </source>
</evidence>
<organism evidence="4 5">
    <name type="scientific">Roseateles saccharophilus</name>
    <name type="common">Pseudomonas saccharophila</name>
    <dbReference type="NCBI Taxonomy" id="304"/>
    <lineage>
        <taxon>Bacteria</taxon>
        <taxon>Pseudomonadati</taxon>
        <taxon>Pseudomonadota</taxon>
        <taxon>Betaproteobacteria</taxon>
        <taxon>Burkholderiales</taxon>
        <taxon>Sphaerotilaceae</taxon>
        <taxon>Roseateles</taxon>
    </lineage>
</organism>
<evidence type="ECO:0000256" key="2">
    <source>
        <dbReference type="SAM" id="SignalP"/>
    </source>
</evidence>
<dbReference type="InterPro" id="IPR055149">
    <property type="entry name" value="Agl_cat_D2"/>
</dbReference>
<dbReference type="CDD" id="cd04083">
    <property type="entry name" value="CBM35_Lmo2446-like"/>
    <property type="match status" value="2"/>
</dbReference>
<dbReference type="InterPro" id="IPR006584">
    <property type="entry name" value="Cellulose-bd_IV"/>
</dbReference>
<accession>A0ABU1YQF4</accession>
<dbReference type="InterPro" id="IPR006626">
    <property type="entry name" value="PbH1"/>
</dbReference>
<evidence type="ECO:0000313" key="4">
    <source>
        <dbReference type="EMBL" id="MDR7271095.1"/>
    </source>
</evidence>
<dbReference type="Pfam" id="PF22815">
    <property type="entry name" value="CatAgl_D1"/>
    <property type="match status" value="1"/>
</dbReference>
<keyword evidence="1 2" id="KW-0732">Signal</keyword>
<feature type="domain" description="CBM6" evidence="3">
    <location>
        <begin position="161"/>
        <end position="289"/>
    </location>
</feature>
<dbReference type="SUPFAM" id="SSF49785">
    <property type="entry name" value="Galactose-binding domain-like"/>
    <property type="match status" value="3"/>
</dbReference>
<dbReference type="SMART" id="SM00606">
    <property type="entry name" value="CBD_IV"/>
    <property type="match status" value="2"/>
</dbReference>
<feature type="signal peptide" evidence="2">
    <location>
        <begin position="1"/>
        <end position="25"/>
    </location>
</feature>
<dbReference type="InterPro" id="IPR008979">
    <property type="entry name" value="Galactose-bd-like_sf"/>
</dbReference>
<dbReference type="PANTHER" id="PTHR43863:SF2">
    <property type="entry name" value="MALTASE-GLUCOAMYLASE"/>
    <property type="match status" value="1"/>
</dbReference>
<dbReference type="Gene3D" id="2.160.20.10">
    <property type="entry name" value="Single-stranded right-handed beta-helix, Pectin lyase-like"/>
    <property type="match status" value="1"/>
</dbReference>
<dbReference type="InterPro" id="IPR051816">
    <property type="entry name" value="Glycosyl_Hydrolase_31"/>
</dbReference>
<dbReference type="Proteomes" id="UP001180453">
    <property type="component" value="Unassembled WGS sequence"/>
</dbReference>
<dbReference type="PROSITE" id="PS51175">
    <property type="entry name" value="CBM6"/>
    <property type="match status" value="3"/>
</dbReference>
<feature type="domain" description="CBM6" evidence="3">
    <location>
        <begin position="26"/>
        <end position="154"/>
    </location>
</feature>
<dbReference type="InterPro" id="IPR011050">
    <property type="entry name" value="Pectin_lyase_fold/virulence"/>
</dbReference>
<dbReference type="InterPro" id="IPR005084">
    <property type="entry name" value="CBM6"/>
</dbReference>
<dbReference type="RefSeq" id="WP_310267663.1">
    <property type="nucleotide sequence ID" value="NZ_JAVDXU010000002.1"/>
</dbReference>
<dbReference type="SUPFAM" id="SSF51126">
    <property type="entry name" value="Pectin lyase-like"/>
    <property type="match status" value="2"/>
</dbReference>
<dbReference type="Pfam" id="PF03422">
    <property type="entry name" value="CBM_6"/>
    <property type="match status" value="2"/>
</dbReference>
<dbReference type="SMART" id="SM00710">
    <property type="entry name" value="PbH1"/>
    <property type="match status" value="10"/>
</dbReference>
<dbReference type="PANTHER" id="PTHR43863">
    <property type="entry name" value="HYDROLASE, PUTATIVE (AFU_ORTHOLOGUE AFUA_1G03140)-RELATED"/>
    <property type="match status" value="1"/>
</dbReference>
<dbReference type="InterPro" id="IPR012334">
    <property type="entry name" value="Pectin_lyas_fold"/>
</dbReference>
<feature type="domain" description="CBM6" evidence="3">
    <location>
        <begin position="300"/>
        <end position="421"/>
    </location>
</feature>
<keyword evidence="5" id="KW-1185">Reference proteome</keyword>
<name>A0ABU1YQF4_ROSSA</name>
<dbReference type="EMBL" id="JAVDXU010000002">
    <property type="protein sequence ID" value="MDR7271095.1"/>
    <property type="molecule type" value="Genomic_DNA"/>
</dbReference>
<sequence length="959" mass="98047">MHTQPALRRLIACLPFLALATTLHAATFQAESAALSGGTATAADHTGYTGSGFVGGYVDGNKGNAQTSFTVNAATDGNYTLKLRYANGTGSAKTLTLYVDGVSKGQVSLGATANWDDWLVQTTTVVLTAGNHSIAYKFTSADSGNVNLDKLDVDAVVTGSGGREAENAALSGGAVVAADHTGYQGSGFVGGFTDGNKGNAQVAFSVTAASTSSHSLSLRYANGTGAAKTLTVYVDGVSAGQVSLPATANWDSWAAQTSTVTLSAGAHTVAYKFTTSDSGNVNLDALDVAAVTGGGNPNVTPAKAETWFMSGGAAVSTSVTGYNGSGYAAGFTANGARAIRTVFMSGDGSATASLRYLNTSGSARTLDVIVNAARVGTVSIPASSTWATLSLPLTLRTGHNTVGLAAASAGPDVGIDSLSVAGELTAAARGATVRTTLYEAETASTNATVLTASRTPFTVQSESSGRSLVRLANTGHQVSFTTTQPTNSLVLRYSIPDAPGGGGQSATLALYANGTKVQDLNLTSTYAWVYGAYPFRGVPSDGTPRHFYDEIHVPLASYPAGTVFKLQKDSGNTAAWYDIDFIETEVIPAAYAMPAGAFSITSYGAVSGGGDATSAFQQAIAAAQPSGGVVWIPAGTFKLSSRINISGVTMRGAGPWYSTVELGNDGHGGLYGTGSNVKLADFLMLGKVTLRDPDGQVLTDAPLEGNFGTGSMFQNLWFEHTKVGMWIDSGTNGLYASGLRIRNTFADGVNIHANVQNVVMDQSVVRNTGDDALAMFSEGAAVTNSAYLRNTVQSPVLANGIGIYGGNGNRAEYNVISDTVVGSSGITVSSRFSPVPFSGTTRITGNTLVRTGGFEPNWNDQFGALFLFADTSSITAPLVIKDLVIQDSTYSGIYISGPNQVQGALFDGVTITGAGTYGIQIKSGGNATFQNVTVSGAAQGGLSNTGGFVLNRGTGNSGF</sequence>
<dbReference type="CDD" id="cd14490">
    <property type="entry name" value="CBM6-CBM35-CBM36_like_1"/>
    <property type="match status" value="1"/>
</dbReference>
<dbReference type="InterPro" id="IPR033801">
    <property type="entry name" value="CBM6-CBM35-CBM36-like_1"/>
</dbReference>
<protein>
    <recommendedName>
        <fullName evidence="3">CBM6 domain-containing protein</fullName>
    </recommendedName>
</protein>
<gene>
    <name evidence="4" type="ORF">J2X20_003753</name>
</gene>
<feature type="chain" id="PRO_5046825118" description="CBM6 domain-containing protein" evidence="2">
    <location>
        <begin position="26"/>
        <end position="959"/>
    </location>
</feature>